<evidence type="ECO:0000313" key="2">
    <source>
        <dbReference type="EMBL" id="MBM7643045.1"/>
    </source>
</evidence>
<feature type="domain" description="Flavodoxin-like fold" evidence="1">
    <location>
        <begin position="2"/>
        <end position="59"/>
    </location>
</feature>
<accession>A0ABS2PTJ1</accession>
<dbReference type="Proteomes" id="UP000697472">
    <property type="component" value="Unassembled WGS sequence"/>
</dbReference>
<organism evidence="2 3">
    <name type="scientific">Streptococcus loxodontisalivarius</name>
    <dbReference type="NCBI Taxonomy" id="1349415"/>
    <lineage>
        <taxon>Bacteria</taxon>
        <taxon>Bacillati</taxon>
        <taxon>Bacillota</taxon>
        <taxon>Bacilli</taxon>
        <taxon>Lactobacillales</taxon>
        <taxon>Streptococcaceae</taxon>
        <taxon>Streptococcus</taxon>
    </lineage>
</organism>
<name>A0ABS2PTJ1_9STRE</name>
<dbReference type="Gene3D" id="3.40.50.360">
    <property type="match status" value="1"/>
</dbReference>
<reference evidence="2 3" key="1">
    <citation type="submission" date="2021-01" db="EMBL/GenBank/DDBJ databases">
        <title>Genomic Encyclopedia of Type Strains, Phase IV (KMG-IV): sequencing the most valuable type-strain genomes for metagenomic binning, comparative biology and taxonomic classification.</title>
        <authorList>
            <person name="Goeker M."/>
        </authorList>
    </citation>
    <scope>NUCLEOTIDE SEQUENCE [LARGE SCALE GENOMIC DNA]</scope>
    <source>
        <strain evidence="2 3">DSM 27382</strain>
    </source>
</reference>
<keyword evidence="3" id="KW-1185">Reference proteome</keyword>
<dbReference type="EMBL" id="JAFBEH010000026">
    <property type="protein sequence ID" value="MBM7643045.1"/>
    <property type="molecule type" value="Genomic_DNA"/>
</dbReference>
<proteinExistence type="predicted"/>
<comment type="caution">
    <text evidence="2">The sequence shown here is derived from an EMBL/GenBank/DDBJ whole genome shotgun (WGS) entry which is preliminary data.</text>
</comment>
<sequence>MEETFQFGFSHGADNFQLKGKKLIASVTTGAPKEAYNADAFVGYEVEDFLAPIKVTAKMAERAQEHGRKVVELVKTKL</sequence>
<protein>
    <submittedName>
        <fullName evidence="2">NADPH-quinone reductase</fullName>
    </submittedName>
</protein>
<evidence type="ECO:0000259" key="1">
    <source>
        <dbReference type="Pfam" id="PF02525"/>
    </source>
</evidence>
<dbReference type="SUPFAM" id="SSF52218">
    <property type="entry name" value="Flavoproteins"/>
    <property type="match status" value="1"/>
</dbReference>
<gene>
    <name evidence="2" type="ORF">JOC28_001346</name>
</gene>
<dbReference type="InterPro" id="IPR029039">
    <property type="entry name" value="Flavoprotein-like_sf"/>
</dbReference>
<evidence type="ECO:0000313" key="3">
    <source>
        <dbReference type="Proteomes" id="UP000697472"/>
    </source>
</evidence>
<dbReference type="InterPro" id="IPR003680">
    <property type="entry name" value="Flavodoxin_fold"/>
</dbReference>
<dbReference type="Pfam" id="PF02525">
    <property type="entry name" value="Flavodoxin_2"/>
    <property type="match status" value="1"/>
</dbReference>
<dbReference type="RefSeq" id="WP_239548904.1">
    <property type="nucleotide sequence ID" value="NZ_JAFBEH010000026.1"/>
</dbReference>